<gene>
    <name evidence="4" type="ORF">ACHHYP_04434</name>
</gene>
<feature type="domain" description="UBA" evidence="2">
    <location>
        <begin position="202"/>
        <end position="243"/>
    </location>
</feature>
<evidence type="ECO:0000259" key="3">
    <source>
        <dbReference type="PROSITE" id="PS51352"/>
    </source>
</evidence>
<evidence type="ECO:0000256" key="1">
    <source>
        <dbReference type="SAM" id="Coils"/>
    </source>
</evidence>
<dbReference type="PROSITE" id="PS51352">
    <property type="entry name" value="THIOREDOXIN_2"/>
    <property type="match status" value="1"/>
</dbReference>
<evidence type="ECO:0000259" key="2">
    <source>
        <dbReference type="PROSITE" id="PS50030"/>
    </source>
</evidence>
<dbReference type="InterPro" id="IPR036249">
    <property type="entry name" value="Thioredoxin-like_sf"/>
</dbReference>
<feature type="domain" description="Thioredoxin" evidence="3">
    <location>
        <begin position="1"/>
        <end position="107"/>
    </location>
</feature>
<dbReference type="PROSITE" id="PS50030">
    <property type="entry name" value="UBA"/>
    <property type="match status" value="1"/>
</dbReference>
<comment type="caution">
    <text evidence="4">The sequence shown here is derived from an EMBL/GenBank/DDBJ whole genome shotgun (WGS) entry which is preliminary data.</text>
</comment>
<evidence type="ECO:0008006" key="6">
    <source>
        <dbReference type="Google" id="ProtNLM"/>
    </source>
</evidence>
<dbReference type="PANTHER" id="PTHR46713:SF1">
    <property type="entry name" value="F13M7.16 PROTEIN"/>
    <property type="match status" value="1"/>
</dbReference>
<dbReference type="SMART" id="SM00165">
    <property type="entry name" value="UBA"/>
    <property type="match status" value="1"/>
</dbReference>
<sequence length="494" mass="54290">MGVQEVFGSSDWDAKHRAAGGKLVVADFTASWCGPCQMIKPRFHEMASRYTDVVFLEVNEAHNDDLIHSIGIRGFPTFHFYINQQKVDEMVGADANTLQSKIETWRASAGYNPFASAGVSLGGGGAALDPREARLRKFNQVDLVPAVVPAIAPAPAPVTLTAEQEAEDAELAQALAQSQQELTQAQDSVTNNTAPAEMALPPVNEAFLSQLVEMGFPDVRARKALLATNDGNLEQCINWLDEHQDDADIDVPIQFIDMAAHKRTLTAEEKAAKVEELKLKIEQKRKEREELAKKDDVAREIARRNMGKEAIAAKEEYDAIQTRLLREKQRKEKLEAKAERERLLRQLEMDKAERRAHGGVLNRNAFDGDVAAPAPAASPAKPMDSLSPTEQMAQAIERLRQYRVGGDGLTALKTLQIYVRNVLEKPDEFAKFSKINSANPAFKKRVASLVGGIAFLKAVGFAKSADTDELVLPHRDEALLATAMQMLAAAINGF</sequence>
<dbReference type="Gene3D" id="3.40.30.10">
    <property type="entry name" value="Glutaredoxin"/>
    <property type="match status" value="1"/>
</dbReference>
<dbReference type="Pfam" id="PF22562">
    <property type="entry name" value="UBA_7"/>
    <property type="match status" value="1"/>
</dbReference>
<keyword evidence="1" id="KW-0175">Coiled coil</keyword>
<dbReference type="CDD" id="cd02947">
    <property type="entry name" value="TRX_family"/>
    <property type="match status" value="1"/>
</dbReference>
<evidence type="ECO:0000313" key="4">
    <source>
        <dbReference type="EMBL" id="OQR91731.1"/>
    </source>
</evidence>
<dbReference type="OrthoDB" id="2121326at2759"/>
<accession>A0A1V9Z195</accession>
<dbReference type="Gene3D" id="1.20.58.2190">
    <property type="match status" value="1"/>
</dbReference>
<dbReference type="Gene3D" id="1.10.8.10">
    <property type="entry name" value="DNA helicase RuvA subunit, C-terminal domain"/>
    <property type="match status" value="1"/>
</dbReference>
<feature type="coiled-coil region" evidence="1">
    <location>
        <begin position="267"/>
        <end position="353"/>
    </location>
</feature>
<dbReference type="InterPro" id="IPR009060">
    <property type="entry name" value="UBA-like_sf"/>
</dbReference>
<dbReference type="PANTHER" id="PTHR46713">
    <property type="entry name" value="F13M7.16 PROTEIN"/>
    <property type="match status" value="1"/>
</dbReference>
<name>A0A1V9Z195_ACHHY</name>
<dbReference type="EMBL" id="JNBR01000506">
    <property type="protein sequence ID" value="OQR91731.1"/>
    <property type="molecule type" value="Genomic_DNA"/>
</dbReference>
<dbReference type="AlphaFoldDB" id="A0A1V9Z195"/>
<organism evidence="4 5">
    <name type="scientific">Achlya hypogyna</name>
    <name type="common">Oomycete</name>
    <name type="synonym">Protoachlya hypogyna</name>
    <dbReference type="NCBI Taxonomy" id="1202772"/>
    <lineage>
        <taxon>Eukaryota</taxon>
        <taxon>Sar</taxon>
        <taxon>Stramenopiles</taxon>
        <taxon>Oomycota</taxon>
        <taxon>Saprolegniomycetes</taxon>
        <taxon>Saprolegniales</taxon>
        <taxon>Achlyaceae</taxon>
        <taxon>Achlya</taxon>
    </lineage>
</organism>
<dbReference type="InterPro" id="IPR017937">
    <property type="entry name" value="Thioredoxin_CS"/>
</dbReference>
<dbReference type="InterPro" id="IPR015940">
    <property type="entry name" value="UBA"/>
</dbReference>
<dbReference type="InterPro" id="IPR018997">
    <property type="entry name" value="PUB_domain"/>
</dbReference>
<reference evidence="4 5" key="1">
    <citation type="journal article" date="2014" name="Genome Biol. Evol.">
        <title>The secreted proteins of Achlya hypogyna and Thraustotheca clavata identify the ancestral oomycete secretome and reveal gene acquisitions by horizontal gene transfer.</title>
        <authorList>
            <person name="Misner I."/>
            <person name="Blouin N."/>
            <person name="Leonard G."/>
            <person name="Richards T.A."/>
            <person name="Lane C.E."/>
        </authorList>
    </citation>
    <scope>NUCLEOTIDE SEQUENCE [LARGE SCALE GENOMIC DNA]</scope>
    <source>
        <strain evidence="4 5">ATCC 48635</strain>
    </source>
</reference>
<dbReference type="STRING" id="1202772.A0A1V9Z195"/>
<keyword evidence="5" id="KW-1185">Reference proteome</keyword>
<dbReference type="SUPFAM" id="SSF46934">
    <property type="entry name" value="UBA-like"/>
    <property type="match status" value="1"/>
</dbReference>
<dbReference type="Proteomes" id="UP000243579">
    <property type="component" value="Unassembled WGS sequence"/>
</dbReference>
<dbReference type="PROSITE" id="PS00194">
    <property type="entry name" value="THIOREDOXIN_1"/>
    <property type="match status" value="1"/>
</dbReference>
<dbReference type="SUPFAM" id="SSF143503">
    <property type="entry name" value="PUG domain-like"/>
    <property type="match status" value="1"/>
</dbReference>
<dbReference type="InterPro" id="IPR003903">
    <property type="entry name" value="UIM_dom"/>
</dbReference>
<dbReference type="PROSITE" id="PS50330">
    <property type="entry name" value="UIM"/>
    <property type="match status" value="1"/>
</dbReference>
<protein>
    <recommendedName>
        <fullName evidence="6">Thioredoxin</fullName>
    </recommendedName>
</protein>
<dbReference type="InterPro" id="IPR036339">
    <property type="entry name" value="PUB-like_dom_sf"/>
</dbReference>
<dbReference type="Pfam" id="PF09409">
    <property type="entry name" value="PUB"/>
    <property type="match status" value="1"/>
</dbReference>
<dbReference type="InterPro" id="IPR013766">
    <property type="entry name" value="Thioredoxin_domain"/>
</dbReference>
<proteinExistence type="predicted"/>
<dbReference type="Pfam" id="PF00085">
    <property type="entry name" value="Thioredoxin"/>
    <property type="match status" value="1"/>
</dbReference>
<dbReference type="SUPFAM" id="SSF52833">
    <property type="entry name" value="Thioredoxin-like"/>
    <property type="match status" value="1"/>
</dbReference>
<evidence type="ECO:0000313" key="5">
    <source>
        <dbReference type="Proteomes" id="UP000243579"/>
    </source>
</evidence>